<dbReference type="EMBL" id="GDJX01010493">
    <property type="protein sequence ID" value="JAT57443.1"/>
    <property type="molecule type" value="Transcribed_RNA"/>
</dbReference>
<keyword evidence="4 8" id="KW-1003">Cell membrane</keyword>
<evidence type="ECO:0000256" key="1">
    <source>
        <dbReference type="ARBA" id="ARBA00004651"/>
    </source>
</evidence>
<name>A0A1D1YS11_9ARAE</name>
<evidence type="ECO:0000256" key="2">
    <source>
        <dbReference type="ARBA" id="ARBA00007651"/>
    </source>
</evidence>
<dbReference type="PANTHER" id="PTHR33573:SF57">
    <property type="entry name" value="CASP-LIKE PROTEIN 4B1"/>
    <property type="match status" value="1"/>
</dbReference>
<dbReference type="Pfam" id="PF04535">
    <property type="entry name" value="CASP_dom"/>
    <property type="match status" value="1"/>
</dbReference>
<keyword evidence="5 8" id="KW-0812">Transmembrane</keyword>
<accession>A0A1D1YS11</accession>
<dbReference type="PANTHER" id="PTHR33573">
    <property type="entry name" value="CASP-LIKE PROTEIN 4A4"/>
    <property type="match status" value="1"/>
</dbReference>
<dbReference type="GO" id="GO:0005886">
    <property type="term" value="C:plasma membrane"/>
    <property type="evidence" value="ECO:0007669"/>
    <property type="project" value="UniProtKB-SubCell"/>
</dbReference>
<feature type="domain" description="Casparian strip membrane protein" evidence="9">
    <location>
        <begin position="42"/>
        <end position="171"/>
    </location>
</feature>
<dbReference type="AlphaFoldDB" id="A0A1D1YS11"/>
<gene>
    <name evidence="10" type="primary">Os05g0344400_1</name>
    <name evidence="10" type="ORF">g.22196</name>
</gene>
<dbReference type="InterPro" id="IPR006702">
    <property type="entry name" value="CASP_dom"/>
</dbReference>
<evidence type="ECO:0000256" key="4">
    <source>
        <dbReference type="ARBA" id="ARBA00022475"/>
    </source>
</evidence>
<evidence type="ECO:0000256" key="6">
    <source>
        <dbReference type="ARBA" id="ARBA00022989"/>
    </source>
</evidence>
<comment type="subcellular location">
    <subcellularLocation>
        <location evidence="1 8">Cell membrane</location>
        <topology evidence="1 8">Multi-pass membrane protein</topology>
    </subcellularLocation>
</comment>
<feature type="transmembrane region" description="Helical" evidence="8">
    <location>
        <begin position="83"/>
        <end position="104"/>
    </location>
</feature>
<comment type="subunit">
    <text evidence="3 8">Homodimer and heterodimers.</text>
</comment>
<sequence>MASAAGGEKPKSGMAPGADVENPASVPVITSAVSRWRREGFLEKAALVLRVLGSLFSALAFLVMASNRHGDWRQFNKYQEYRYLVAISALAFLYTAAQVVRQVLRLAGRSDTVWTRAMATADFAGDQVFAYLLMSALSAAVPITNRMREGADNSFTDASAASISMAFFAFASLALSALVSGFKISRQS</sequence>
<comment type="similarity">
    <text evidence="2 8">Belongs to the Casparian strip membrane proteins (CASP) family.</text>
</comment>
<evidence type="ECO:0000259" key="9">
    <source>
        <dbReference type="Pfam" id="PF04535"/>
    </source>
</evidence>
<evidence type="ECO:0000256" key="8">
    <source>
        <dbReference type="RuleBase" id="RU361233"/>
    </source>
</evidence>
<organism evidence="10">
    <name type="scientific">Anthurium amnicola</name>
    <dbReference type="NCBI Taxonomy" id="1678845"/>
    <lineage>
        <taxon>Eukaryota</taxon>
        <taxon>Viridiplantae</taxon>
        <taxon>Streptophyta</taxon>
        <taxon>Embryophyta</taxon>
        <taxon>Tracheophyta</taxon>
        <taxon>Spermatophyta</taxon>
        <taxon>Magnoliopsida</taxon>
        <taxon>Liliopsida</taxon>
        <taxon>Araceae</taxon>
        <taxon>Pothoideae</taxon>
        <taxon>Potheae</taxon>
        <taxon>Anthurium</taxon>
    </lineage>
</organism>
<reference evidence="10" key="1">
    <citation type="submission" date="2015-07" db="EMBL/GenBank/DDBJ databases">
        <title>Transcriptome Assembly of Anthurium amnicola.</title>
        <authorList>
            <person name="Suzuki J."/>
        </authorList>
    </citation>
    <scope>NUCLEOTIDE SEQUENCE</scope>
</reference>
<evidence type="ECO:0000313" key="10">
    <source>
        <dbReference type="EMBL" id="JAT57443.1"/>
    </source>
</evidence>
<keyword evidence="7 8" id="KW-0472">Membrane</keyword>
<evidence type="ECO:0000256" key="3">
    <source>
        <dbReference type="ARBA" id="ARBA00011489"/>
    </source>
</evidence>
<evidence type="ECO:0000256" key="5">
    <source>
        <dbReference type="ARBA" id="ARBA00022692"/>
    </source>
</evidence>
<proteinExistence type="inferred from homology"/>
<keyword evidence="6 8" id="KW-1133">Transmembrane helix</keyword>
<protein>
    <recommendedName>
        <fullName evidence="8">CASP-like protein</fullName>
    </recommendedName>
</protein>
<feature type="transmembrane region" description="Helical" evidence="8">
    <location>
        <begin position="45"/>
        <end position="63"/>
    </location>
</feature>
<feature type="transmembrane region" description="Helical" evidence="8">
    <location>
        <begin position="163"/>
        <end position="182"/>
    </location>
</feature>
<feature type="transmembrane region" description="Helical" evidence="8">
    <location>
        <begin position="124"/>
        <end position="143"/>
    </location>
</feature>
<evidence type="ECO:0000256" key="7">
    <source>
        <dbReference type="ARBA" id="ARBA00023136"/>
    </source>
</evidence>